<keyword evidence="3" id="KW-0498">Mitosis</keyword>
<feature type="region of interest" description="Disordered" evidence="8">
    <location>
        <begin position="819"/>
        <end position="838"/>
    </location>
</feature>
<feature type="repeat" description="TPR" evidence="7">
    <location>
        <begin position="739"/>
        <end position="772"/>
    </location>
</feature>
<evidence type="ECO:0000256" key="6">
    <source>
        <dbReference type="ARBA" id="ARBA00023306"/>
    </source>
</evidence>
<organism evidence="9 10">
    <name type="scientific">Saitozyma podzolica</name>
    <dbReference type="NCBI Taxonomy" id="1890683"/>
    <lineage>
        <taxon>Eukaryota</taxon>
        <taxon>Fungi</taxon>
        <taxon>Dikarya</taxon>
        <taxon>Basidiomycota</taxon>
        <taxon>Agaricomycotina</taxon>
        <taxon>Tremellomycetes</taxon>
        <taxon>Tremellales</taxon>
        <taxon>Trimorphomycetaceae</taxon>
        <taxon>Saitozyma</taxon>
    </lineage>
</organism>
<feature type="compositionally biased region" description="Basic and acidic residues" evidence="8">
    <location>
        <begin position="283"/>
        <end position="295"/>
    </location>
</feature>
<keyword evidence="6" id="KW-0131">Cell cycle</keyword>
<dbReference type="InterPro" id="IPR011990">
    <property type="entry name" value="TPR-like_helical_dom_sf"/>
</dbReference>
<evidence type="ECO:0000256" key="5">
    <source>
        <dbReference type="ARBA" id="ARBA00022803"/>
    </source>
</evidence>
<dbReference type="GO" id="GO:0051301">
    <property type="term" value="P:cell division"/>
    <property type="evidence" value="ECO:0007669"/>
    <property type="project" value="UniProtKB-KW"/>
</dbReference>
<dbReference type="GO" id="GO:0045842">
    <property type="term" value="P:positive regulation of mitotic metaphase/anaphase transition"/>
    <property type="evidence" value="ECO:0007669"/>
    <property type="project" value="TreeGrafter"/>
</dbReference>
<dbReference type="Pfam" id="PF13432">
    <property type="entry name" value="TPR_16"/>
    <property type="match status" value="1"/>
</dbReference>
<dbReference type="GO" id="GO:0005680">
    <property type="term" value="C:anaphase-promoting complex"/>
    <property type="evidence" value="ECO:0007669"/>
    <property type="project" value="TreeGrafter"/>
</dbReference>
<comment type="caution">
    <text evidence="9">The sequence shown here is derived from an EMBL/GenBank/DDBJ whole genome shotgun (WGS) entry which is preliminary data.</text>
</comment>
<evidence type="ECO:0000313" key="10">
    <source>
        <dbReference type="Proteomes" id="UP000279259"/>
    </source>
</evidence>
<dbReference type="PANTHER" id="PTHR12558:SF9">
    <property type="entry name" value="CELL DIVISION CYCLE PROTEIN 16 HOMOLOG"/>
    <property type="match status" value="1"/>
</dbReference>
<keyword evidence="1" id="KW-0132">Cell division</keyword>
<feature type="compositionally biased region" description="Acidic residues" evidence="8">
    <location>
        <begin position="168"/>
        <end position="180"/>
    </location>
</feature>
<feature type="region of interest" description="Disordered" evidence="8">
    <location>
        <begin position="345"/>
        <end position="367"/>
    </location>
</feature>
<evidence type="ECO:0000256" key="3">
    <source>
        <dbReference type="ARBA" id="ARBA00022776"/>
    </source>
</evidence>
<protein>
    <submittedName>
        <fullName evidence="9">Anaphase promoting complex subunit cdc16</fullName>
    </submittedName>
</protein>
<keyword evidence="4" id="KW-0833">Ubl conjugation pathway</keyword>
<evidence type="ECO:0000256" key="1">
    <source>
        <dbReference type="ARBA" id="ARBA00022618"/>
    </source>
</evidence>
<dbReference type="GO" id="GO:0031145">
    <property type="term" value="P:anaphase-promoting complex-dependent catabolic process"/>
    <property type="evidence" value="ECO:0007669"/>
    <property type="project" value="TreeGrafter"/>
</dbReference>
<feature type="region of interest" description="Disordered" evidence="8">
    <location>
        <begin position="248"/>
        <end position="310"/>
    </location>
</feature>
<dbReference type="SMART" id="SM00028">
    <property type="entry name" value="TPR"/>
    <property type="match status" value="7"/>
</dbReference>
<feature type="region of interest" description="Disordered" evidence="8">
    <location>
        <begin position="108"/>
        <end position="182"/>
    </location>
</feature>
<evidence type="ECO:0000256" key="7">
    <source>
        <dbReference type="PROSITE-ProRule" id="PRU00339"/>
    </source>
</evidence>
<dbReference type="GO" id="GO:0005737">
    <property type="term" value="C:cytoplasm"/>
    <property type="evidence" value="ECO:0007669"/>
    <property type="project" value="TreeGrafter"/>
</dbReference>
<feature type="region of interest" description="Disordered" evidence="8">
    <location>
        <begin position="52"/>
        <end position="91"/>
    </location>
</feature>
<dbReference type="Gene3D" id="1.25.40.10">
    <property type="entry name" value="Tetratricopeptide repeat domain"/>
    <property type="match status" value="2"/>
</dbReference>
<dbReference type="SUPFAM" id="SSF48452">
    <property type="entry name" value="TPR-like"/>
    <property type="match status" value="1"/>
</dbReference>
<feature type="compositionally biased region" description="Low complexity" evidence="8">
    <location>
        <begin position="82"/>
        <end position="91"/>
    </location>
</feature>
<dbReference type="OrthoDB" id="10006270at2759"/>
<sequence>MFTPPGPGHHADSSPISFSPLPANINPRRRQAARSSLSASFSFAPIVDASHDLSATSDGEPSFSFSAPPAPGQRGAGGAGAGSRRAGASAHAHFSPAAFRHVVDQGNRGMAQVSPRAKPRGSPASQRSTGSGRTVTMIPKDVPRTRSRLAEESSPEPRRSPRKRTQTDEEAEVDEDDEVEPERTWSMVDSMRLWRHDAIMQQLYETAAFWGDKILSWTADPNDAFWLAQTHFLTGHYLRAERLLMEPLPPPSKLPSRAGGSTSVNGHGRKGKGKSREGEDEAMDGHQRANGHVDAEVVGPRPAHGQERARGRLVDDSLACRYLAAQCLVHQDKFHEALELLGESNPFRDSSARSETTGPSPDEGIKVGRDDALRVSHSLRPQLHSSMCLLRGLLHLRLSSMELAKECFVEALALDVKNYDAFRELVEGGMMSSTEEWEFIRNLSYRQQLSEDEANFVKLMYTTKLKKDTRDRVVDIIKAREELSETYDLAENCDVMVGLADELYAKYKWEDCYAVTTKILSRVPAHPAALPLHLACMHHIHRLRSSLFMLAHDLVDQDPAAATTWYAVGLWYFSGKRWAEARRYFSKANLIDSRFAPAWIAFAHSFAYEGEHDHAITAYSTSARLFQGSHLPLLFIGMEHLQLSATNLAEEYFRAAETINKDDPLLMNELGVVAYNREDYQTAAKYFRSAIRHAKEMQGVASIWASTHCNLGHAYRVMGNLEEAESAYLLSIRLDPSNPTPYASLAMISQLRGDIRGAIRLYHSALSLGPQDPMATVLLEMALSSQVSTLEPITLPGLPPALASPTLDPFTVPKGNPIFGPVPTEPNPTTLDEAGTGGESFSYHSAGRAVGLERSNLSGHDEAMRAYRSGGRSGGESEEGSFENEEETMDIED</sequence>
<dbReference type="SUPFAM" id="SSF81901">
    <property type="entry name" value="HCP-like"/>
    <property type="match status" value="1"/>
</dbReference>
<dbReference type="Pfam" id="PF00515">
    <property type="entry name" value="TPR_1"/>
    <property type="match status" value="1"/>
</dbReference>
<feature type="compositionally biased region" description="Basic and acidic residues" evidence="8">
    <location>
        <begin position="141"/>
        <end position="159"/>
    </location>
</feature>
<feature type="compositionally biased region" description="Acidic residues" evidence="8">
    <location>
        <begin position="876"/>
        <end position="893"/>
    </location>
</feature>
<dbReference type="STRING" id="1890683.A0A427XRA9"/>
<dbReference type="PANTHER" id="PTHR12558">
    <property type="entry name" value="CELL DIVISION CYCLE 16,23,27"/>
    <property type="match status" value="1"/>
</dbReference>
<feature type="repeat" description="TPR" evidence="7">
    <location>
        <begin position="705"/>
        <end position="738"/>
    </location>
</feature>
<keyword evidence="10" id="KW-1185">Reference proteome</keyword>
<keyword evidence="2" id="KW-0677">Repeat</keyword>
<accession>A0A427XRA9</accession>
<keyword evidence="5 7" id="KW-0802">TPR repeat</keyword>
<reference evidence="9 10" key="1">
    <citation type="submission" date="2018-11" db="EMBL/GenBank/DDBJ databases">
        <title>Genome sequence of Saitozyma podzolica DSM 27192.</title>
        <authorList>
            <person name="Aliyu H."/>
            <person name="Gorte O."/>
            <person name="Ochsenreither K."/>
        </authorList>
    </citation>
    <scope>NUCLEOTIDE SEQUENCE [LARGE SCALE GENOMIC DNA]</scope>
    <source>
        <strain evidence="9 10">DSM 27192</strain>
    </source>
</reference>
<dbReference type="PROSITE" id="PS50005">
    <property type="entry name" value="TPR"/>
    <property type="match status" value="2"/>
</dbReference>
<gene>
    <name evidence="9" type="primary">CDC16</name>
    <name evidence="9" type="ORF">EHS25_006906</name>
</gene>
<dbReference type="Proteomes" id="UP000279259">
    <property type="component" value="Unassembled WGS sequence"/>
</dbReference>
<dbReference type="AlphaFoldDB" id="A0A427XRA9"/>
<dbReference type="EMBL" id="RSCD01000031">
    <property type="protein sequence ID" value="RSH81374.1"/>
    <property type="molecule type" value="Genomic_DNA"/>
</dbReference>
<dbReference type="InterPro" id="IPR019734">
    <property type="entry name" value="TPR_rpt"/>
</dbReference>
<dbReference type="GO" id="GO:0016567">
    <property type="term" value="P:protein ubiquitination"/>
    <property type="evidence" value="ECO:0007669"/>
    <property type="project" value="TreeGrafter"/>
</dbReference>
<evidence type="ECO:0000256" key="8">
    <source>
        <dbReference type="SAM" id="MobiDB-lite"/>
    </source>
</evidence>
<name>A0A427XRA9_9TREE</name>
<feature type="compositionally biased region" description="Polar residues" evidence="8">
    <location>
        <begin position="123"/>
        <end position="134"/>
    </location>
</feature>
<feature type="region of interest" description="Disordered" evidence="8">
    <location>
        <begin position="1"/>
        <end position="37"/>
    </location>
</feature>
<proteinExistence type="predicted"/>
<dbReference type="Pfam" id="PF12895">
    <property type="entry name" value="ANAPC3"/>
    <property type="match status" value="1"/>
</dbReference>
<evidence type="ECO:0000256" key="4">
    <source>
        <dbReference type="ARBA" id="ARBA00022786"/>
    </source>
</evidence>
<evidence type="ECO:0000313" key="9">
    <source>
        <dbReference type="EMBL" id="RSH81374.1"/>
    </source>
</evidence>
<evidence type="ECO:0000256" key="2">
    <source>
        <dbReference type="ARBA" id="ARBA00022737"/>
    </source>
</evidence>
<feature type="region of interest" description="Disordered" evidence="8">
    <location>
        <begin position="853"/>
        <end position="893"/>
    </location>
</feature>